<organism evidence="1 2">
    <name type="scientific">Brachionus calyciflorus</name>
    <dbReference type="NCBI Taxonomy" id="104777"/>
    <lineage>
        <taxon>Eukaryota</taxon>
        <taxon>Metazoa</taxon>
        <taxon>Spiralia</taxon>
        <taxon>Gnathifera</taxon>
        <taxon>Rotifera</taxon>
        <taxon>Eurotatoria</taxon>
        <taxon>Monogononta</taxon>
        <taxon>Pseudotrocha</taxon>
        <taxon>Ploima</taxon>
        <taxon>Brachionidae</taxon>
        <taxon>Brachionus</taxon>
    </lineage>
</organism>
<protein>
    <submittedName>
        <fullName evidence="1">Uncharacterized protein</fullName>
    </submittedName>
</protein>
<dbReference type="OrthoDB" id="428346at2759"/>
<proteinExistence type="predicted"/>
<dbReference type="AlphaFoldDB" id="A0A814IKM3"/>
<dbReference type="EMBL" id="CAJNOC010004527">
    <property type="protein sequence ID" value="CAF1024736.1"/>
    <property type="molecule type" value="Genomic_DNA"/>
</dbReference>
<accession>A0A814IKM3</accession>
<keyword evidence="2" id="KW-1185">Reference proteome</keyword>
<name>A0A814IKM3_9BILA</name>
<reference evidence="1" key="1">
    <citation type="submission" date="2021-02" db="EMBL/GenBank/DDBJ databases">
        <authorList>
            <person name="Nowell W R."/>
        </authorList>
    </citation>
    <scope>NUCLEOTIDE SEQUENCE</scope>
    <source>
        <strain evidence="1">Ploen Becks lab</strain>
    </source>
</reference>
<comment type="caution">
    <text evidence="1">The sequence shown here is derived from an EMBL/GenBank/DDBJ whole genome shotgun (WGS) entry which is preliminary data.</text>
</comment>
<sequence>MHPTHTNNLVLYLDNSSFHIDQNVNECDQMENVLLEFNLMQNCDIGVVSHSGFGMLALLNRPDPFKDLYVFTKPNNDSIKTISNWLKYATFVKFDKIGSVYFPP</sequence>
<evidence type="ECO:0000313" key="2">
    <source>
        <dbReference type="Proteomes" id="UP000663879"/>
    </source>
</evidence>
<dbReference type="Proteomes" id="UP000663879">
    <property type="component" value="Unassembled WGS sequence"/>
</dbReference>
<gene>
    <name evidence="1" type="ORF">OXX778_LOCUS17560</name>
</gene>
<evidence type="ECO:0000313" key="1">
    <source>
        <dbReference type="EMBL" id="CAF1024736.1"/>
    </source>
</evidence>